<dbReference type="AlphaFoldDB" id="A0A813PB36"/>
<dbReference type="InterPro" id="IPR006461">
    <property type="entry name" value="PLAC_motif_containing"/>
</dbReference>
<accession>A0A813PB36</accession>
<gene>
    <name evidence="2" type="ORF">XAT740_LOCUS375</name>
</gene>
<dbReference type="NCBIfam" id="TIGR01571">
    <property type="entry name" value="A_thal_Cys_rich"/>
    <property type="match status" value="1"/>
</dbReference>
<evidence type="ECO:0008006" key="4">
    <source>
        <dbReference type="Google" id="ProtNLM"/>
    </source>
</evidence>
<dbReference type="Pfam" id="PF04749">
    <property type="entry name" value="PLAC8"/>
    <property type="match status" value="1"/>
</dbReference>
<name>A0A813PB36_ADIRI</name>
<dbReference type="PANTHER" id="PTHR15907">
    <property type="entry name" value="DUF614 FAMILY PROTEIN-RELATED"/>
    <property type="match status" value="1"/>
</dbReference>
<proteinExistence type="inferred from homology"/>
<sequence>MAQMRQPGMGANNANPFFQPTVEWGHGLCDCCSDMTECLCAWCCGCCFMQDLGKKINEDALCGCCIPSRLAVYRMKVRTTLKIQGTAMDDCCKATWCGLCTAVQMKLELKDRNLA</sequence>
<evidence type="ECO:0000256" key="1">
    <source>
        <dbReference type="ARBA" id="ARBA00009024"/>
    </source>
</evidence>
<evidence type="ECO:0000313" key="2">
    <source>
        <dbReference type="EMBL" id="CAF0750142.1"/>
    </source>
</evidence>
<comment type="caution">
    <text evidence="2">The sequence shown here is derived from an EMBL/GenBank/DDBJ whole genome shotgun (WGS) entry which is preliminary data.</text>
</comment>
<protein>
    <recommendedName>
        <fullName evidence="4">Cornifelin-like protein</fullName>
    </recommendedName>
</protein>
<reference evidence="2" key="1">
    <citation type="submission" date="2021-02" db="EMBL/GenBank/DDBJ databases">
        <authorList>
            <person name="Nowell W R."/>
        </authorList>
    </citation>
    <scope>NUCLEOTIDE SEQUENCE</scope>
</reference>
<organism evidence="2 3">
    <name type="scientific">Adineta ricciae</name>
    <name type="common">Rotifer</name>
    <dbReference type="NCBI Taxonomy" id="249248"/>
    <lineage>
        <taxon>Eukaryota</taxon>
        <taxon>Metazoa</taxon>
        <taxon>Spiralia</taxon>
        <taxon>Gnathifera</taxon>
        <taxon>Rotifera</taxon>
        <taxon>Eurotatoria</taxon>
        <taxon>Bdelloidea</taxon>
        <taxon>Adinetida</taxon>
        <taxon>Adinetidae</taxon>
        <taxon>Adineta</taxon>
    </lineage>
</organism>
<dbReference type="EMBL" id="CAJNOR010000010">
    <property type="protein sequence ID" value="CAF0750142.1"/>
    <property type="molecule type" value="Genomic_DNA"/>
</dbReference>
<comment type="similarity">
    <text evidence="1">Belongs to the cornifelin family.</text>
</comment>
<evidence type="ECO:0000313" key="3">
    <source>
        <dbReference type="Proteomes" id="UP000663828"/>
    </source>
</evidence>
<keyword evidence="3" id="KW-1185">Reference proteome</keyword>
<dbReference type="Proteomes" id="UP000663828">
    <property type="component" value="Unassembled WGS sequence"/>
</dbReference>